<evidence type="ECO:0000256" key="1">
    <source>
        <dbReference type="SAM" id="SignalP"/>
    </source>
</evidence>
<proteinExistence type="predicted"/>
<protein>
    <submittedName>
        <fullName evidence="2">Uncharacterized protein</fullName>
    </submittedName>
</protein>
<evidence type="ECO:0000313" key="3">
    <source>
        <dbReference type="Proteomes" id="UP000198287"/>
    </source>
</evidence>
<gene>
    <name evidence="2" type="ORF">Fcan01_19850</name>
</gene>
<dbReference type="OrthoDB" id="568194at2759"/>
<feature type="signal peptide" evidence="1">
    <location>
        <begin position="1"/>
        <end position="21"/>
    </location>
</feature>
<dbReference type="Proteomes" id="UP000198287">
    <property type="component" value="Unassembled WGS sequence"/>
</dbReference>
<organism evidence="2 3">
    <name type="scientific">Folsomia candida</name>
    <name type="common">Springtail</name>
    <dbReference type="NCBI Taxonomy" id="158441"/>
    <lineage>
        <taxon>Eukaryota</taxon>
        <taxon>Metazoa</taxon>
        <taxon>Ecdysozoa</taxon>
        <taxon>Arthropoda</taxon>
        <taxon>Hexapoda</taxon>
        <taxon>Collembola</taxon>
        <taxon>Entomobryomorpha</taxon>
        <taxon>Isotomoidea</taxon>
        <taxon>Isotomidae</taxon>
        <taxon>Proisotominae</taxon>
        <taxon>Folsomia</taxon>
    </lineage>
</organism>
<name>A0A226DHF4_FOLCA</name>
<dbReference type="AlphaFoldDB" id="A0A226DHF4"/>
<dbReference type="EMBL" id="LNIX01000018">
    <property type="protein sequence ID" value="OXA44982.1"/>
    <property type="molecule type" value="Genomic_DNA"/>
</dbReference>
<feature type="chain" id="PRO_5012081782" evidence="1">
    <location>
        <begin position="22"/>
        <end position="157"/>
    </location>
</feature>
<sequence length="157" mass="17993">MSLLNLIWALILVIASQHASAQKWRRADLTNYWSYPPCCDDPNYPDQSECRDYSGCKYRGQFAFVSGTKSEAWVKANNIIAIHHKDAGKYKLKTLELRANGKTIKAKVYDECNDKDCNNCCTKNSKRTKFLIDIERNTMKHFGGKGDGIVEWRCLDC</sequence>
<accession>A0A226DHF4</accession>
<keyword evidence="3" id="KW-1185">Reference proteome</keyword>
<evidence type="ECO:0000313" key="2">
    <source>
        <dbReference type="EMBL" id="OXA44982.1"/>
    </source>
</evidence>
<keyword evidence="1" id="KW-0732">Signal</keyword>
<comment type="caution">
    <text evidence="2">The sequence shown here is derived from an EMBL/GenBank/DDBJ whole genome shotgun (WGS) entry which is preliminary data.</text>
</comment>
<reference evidence="2 3" key="1">
    <citation type="submission" date="2015-12" db="EMBL/GenBank/DDBJ databases">
        <title>The genome of Folsomia candida.</title>
        <authorList>
            <person name="Faddeeva A."/>
            <person name="Derks M.F."/>
            <person name="Anvar Y."/>
            <person name="Smit S."/>
            <person name="Van Straalen N."/>
            <person name="Roelofs D."/>
        </authorList>
    </citation>
    <scope>NUCLEOTIDE SEQUENCE [LARGE SCALE GENOMIC DNA]</scope>
    <source>
        <strain evidence="2 3">VU population</strain>
        <tissue evidence="2">Whole body</tissue>
    </source>
</reference>